<dbReference type="EMBL" id="CP110424">
    <property type="protein sequence ID" value="WAQ83955.1"/>
    <property type="molecule type" value="Genomic_DNA"/>
</dbReference>
<dbReference type="RefSeq" id="XP_053019510.1">
    <property type="nucleotide sequence ID" value="XM_053168286.1"/>
</dbReference>
<evidence type="ECO:0008006" key="4">
    <source>
        <dbReference type="Google" id="ProtNLM"/>
    </source>
</evidence>
<sequence length="642" mass="74020">MMLASHGMHVKSSTNVISKLAEQQTNGRNLEHRLFFKPLLVNGKTGMEIRLAPAPKTKRPPARVLPIPRPKSRLSREDTYKAPEDTAKDFLNAKMDPSLHGKKLSELSKDELKSVCFPSIWGQSSCFIGNYGDDHKRELNKLRSTIESISSAKEAWNENKIRRTLLEQKADALLAQRWSRGGYQPVRQRPVTSQENILLKMKRVREAGFKITQPELELTNKIAGFSSFEPKPQVIKLSADEKKLLEEINRRTVTVRRQEQSEHLLKIFKEFQTGSQFEDHTDHEDIDLIVKALQDLSAEEREGKFWTEYDVGLIKALEAECKRLGERESNLKKIAKNLRTQKAYEVLSGKVDERSPRNLKGLSFSEKVRKNTAYYQRSHPHEVIDLLTEPETREVKRLAKQYYWMKEQLWTPTASELINRARTELENSQGLSVVEMPIQTMRKIHGKRGTDGSPEFIGTNMIESTGNEEGLDTMLLATKVQILGLALRKIPVTTDTERAFERLSLQESLMRACQERVEDQRLALKLEQNIRLDELDETEWGKLQYLFPHELEQLARVISSHEDHLIKTSPLHRPNLFPQIIRLVQNASDRFNLSKKMPFKNHPGDFLLNEAQAERRNLKSFDAAGQDVIYKTHNPQARARNR</sequence>
<reference evidence="2" key="1">
    <citation type="submission" date="2022-10" db="EMBL/GenBank/DDBJ databases">
        <title>Puccinia triticina Genome sequencing and assembly.</title>
        <authorList>
            <person name="Li C."/>
        </authorList>
    </citation>
    <scope>NUCLEOTIDE SEQUENCE</scope>
    <source>
        <strain evidence="2">Pt15</strain>
    </source>
</reference>
<gene>
    <name evidence="2" type="ORF">PtA15_4A406</name>
</gene>
<accession>A0ABY7CGS3</accession>
<organism evidence="2 3">
    <name type="scientific">Puccinia triticina</name>
    <dbReference type="NCBI Taxonomy" id="208348"/>
    <lineage>
        <taxon>Eukaryota</taxon>
        <taxon>Fungi</taxon>
        <taxon>Dikarya</taxon>
        <taxon>Basidiomycota</taxon>
        <taxon>Pucciniomycotina</taxon>
        <taxon>Pucciniomycetes</taxon>
        <taxon>Pucciniales</taxon>
        <taxon>Pucciniaceae</taxon>
        <taxon>Puccinia</taxon>
    </lineage>
</organism>
<keyword evidence="3" id="KW-1185">Reference proteome</keyword>
<evidence type="ECO:0000313" key="3">
    <source>
        <dbReference type="Proteomes" id="UP001164743"/>
    </source>
</evidence>
<name>A0ABY7CGS3_9BASI</name>
<dbReference type="Proteomes" id="UP001164743">
    <property type="component" value="Chromosome 4A"/>
</dbReference>
<evidence type="ECO:0000313" key="2">
    <source>
        <dbReference type="EMBL" id="WAQ83955.1"/>
    </source>
</evidence>
<dbReference type="GeneID" id="77809181"/>
<evidence type="ECO:0000256" key="1">
    <source>
        <dbReference type="SAM" id="MobiDB-lite"/>
    </source>
</evidence>
<protein>
    <recommendedName>
        <fullName evidence="4">DnaJ homologue subfamily C member 28 conserved domain-containing protein</fullName>
    </recommendedName>
</protein>
<feature type="region of interest" description="Disordered" evidence="1">
    <location>
        <begin position="55"/>
        <end position="80"/>
    </location>
</feature>
<proteinExistence type="predicted"/>